<dbReference type="UniPathway" id="UPA00098">
    <property type="reaction ID" value="UER00359"/>
</dbReference>
<dbReference type="Gene3D" id="2.30.130.10">
    <property type="entry name" value="PUA domain"/>
    <property type="match status" value="1"/>
</dbReference>
<dbReference type="InterPro" id="IPR015947">
    <property type="entry name" value="PUA-like_sf"/>
</dbReference>
<keyword evidence="1 8" id="KW-0963">Cytoplasm</keyword>
<dbReference type="OrthoDB" id="9804434at2"/>
<dbReference type="Proteomes" id="UP000233742">
    <property type="component" value="Chromosome"/>
</dbReference>
<comment type="function">
    <text evidence="8">Catalyzes the transfer of a phosphate group to glutamate to form L-glutamate 5-phosphate.</text>
</comment>
<protein>
    <recommendedName>
        <fullName evidence="8">Glutamate 5-kinase</fullName>
        <ecNumber evidence="8">2.7.2.11</ecNumber>
    </recommendedName>
    <alternativeName>
        <fullName evidence="8">Gamma-glutamyl kinase</fullName>
        <shortName evidence="8">GK</shortName>
    </alternativeName>
</protein>
<dbReference type="InterPro" id="IPR011529">
    <property type="entry name" value="Glu_5kinase"/>
</dbReference>
<dbReference type="PANTHER" id="PTHR43654">
    <property type="entry name" value="GLUTAMATE 5-KINASE"/>
    <property type="match status" value="1"/>
</dbReference>
<feature type="binding site" evidence="8">
    <location>
        <position position="143"/>
    </location>
    <ligand>
        <name>substrate</name>
    </ligand>
</feature>
<dbReference type="AlphaFoldDB" id="A0A2K9EIG3"/>
<dbReference type="SUPFAM" id="SSF88697">
    <property type="entry name" value="PUA domain-like"/>
    <property type="match status" value="1"/>
</dbReference>
<keyword evidence="2 8" id="KW-0028">Amino-acid biosynthesis</keyword>
<evidence type="ECO:0000256" key="8">
    <source>
        <dbReference type="HAMAP-Rule" id="MF_00456"/>
    </source>
</evidence>
<keyword evidence="4 8" id="KW-0808">Transferase</keyword>
<dbReference type="InterPro" id="IPR001057">
    <property type="entry name" value="Glu/AcGlu_kinase"/>
</dbReference>
<evidence type="ECO:0000313" key="10">
    <source>
        <dbReference type="EMBL" id="AUH34773.1"/>
    </source>
</evidence>
<keyword evidence="7 8" id="KW-0067">ATP-binding</keyword>
<dbReference type="GO" id="GO:0055129">
    <property type="term" value="P:L-proline biosynthetic process"/>
    <property type="evidence" value="ECO:0007669"/>
    <property type="project" value="UniProtKB-UniRule"/>
</dbReference>
<dbReference type="KEGG" id="paro:CUV01_16525"/>
<keyword evidence="5 8" id="KW-0547">Nucleotide-binding</keyword>
<dbReference type="RefSeq" id="WP_101461433.1">
    <property type="nucleotide sequence ID" value="NZ_CP025408.1"/>
</dbReference>
<dbReference type="GO" id="GO:0004349">
    <property type="term" value="F:glutamate 5-kinase activity"/>
    <property type="evidence" value="ECO:0007669"/>
    <property type="project" value="UniProtKB-UniRule"/>
</dbReference>
<reference evidence="10 11" key="1">
    <citation type="submission" date="2017-12" db="EMBL/GenBank/DDBJ databases">
        <authorList>
            <person name="Hurst M.R.H."/>
        </authorList>
    </citation>
    <scope>NUCLEOTIDE SEQUENCE [LARGE SCALE GENOMIC DNA]</scope>
    <source>
        <strain evidence="10 11">BM15</strain>
    </source>
</reference>
<comment type="similarity">
    <text evidence="8">Belongs to the glutamate 5-kinase family.</text>
</comment>
<dbReference type="InterPro" id="IPR002478">
    <property type="entry name" value="PUA"/>
</dbReference>
<dbReference type="Pfam" id="PF01472">
    <property type="entry name" value="PUA"/>
    <property type="match status" value="1"/>
</dbReference>
<keyword evidence="11" id="KW-1185">Reference proteome</keyword>
<dbReference type="PIRSF" id="PIRSF000729">
    <property type="entry name" value="GK"/>
    <property type="match status" value="1"/>
</dbReference>
<comment type="catalytic activity">
    <reaction evidence="8">
        <text>L-glutamate + ATP = L-glutamyl 5-phosphate + ADP</text>
        <dbReference type="Rhea" id="RHEA:14877"/>
        <dbReference type="ChEBI" id="CHEBI:29985"/>
        <dbReference type="ChEBI" id="CHEBI:30616"/>
        <dbReference type="ChEBI" id="CHEBI:58274"/>
        <dbReference type="ChEBI" id="CHEBI:456216"/>
        <dbReference type="EC" id="2.7.2.11"/>
    </reaction>
</comment>
<evidence type="ECO:0000256" key="4">
    <source>
        <dbReference type="ARBA" id="ARBA00022679"/>
    </source>
</evidence>
<evidence type="ECO:0000259" key="9">
    <source>
        <dbReference type="SMART" id="SM00359"/>
    </source>
</evidence>
<evidence type="ECO:0000256" key="7">
    <source>
        <dbReference type="ARBA" id="ARBA00022840"/>
    </source>
</evidence>
<dbReference type="InterPro" id="IPR001048">
    <property type="entry name" value="Asp/Glu/Uridylate_kinase"/>
</dbReference>
<accession>A0A2K9EIG3</accession>
<dbReference type="InterPro" id="IPR005715">
    <property type="entry name" value="Glu_5kinase/COase_Synthase"/>
</dbReference>
<dbReference type="PROSITE" id="PS50890">
    <property type="entry name" value="PUA"/>
    <property type="match status" value="1"/>
</dbReference>
<keyword evidence="6 8" id="KW-0418">Kinase</keyword>
<dbReference type="CDD" id="cd04242">
    <property type="entry name" value="AAK_G5K_ProB"/>
    <property type="match status" value="1"/>
</dbReference>
<dbReference type="GO" id="GO:0005524">
    <property type="term" value="F:ATP binding"/>
    <property type="evidence" value="ECO:0007669"/>
    <property type="project" value="UniProtKB-KW"/>
</dbReference>
<feature type="binding site" evidence="8">
    <location>
        <begin position="175"/>
        <end position="176"/>
    </location>
    <ligand>
        <name>ATP</name>
        <dbReference type="ChEBI" id="CHEBI:30616"/>
    </ligand>
</feature>
<evidence type="ECO:0000256" key="2">
    <source>
        <dbReference type="ARBA" id="ARBA00022605"/>
    </source>
</evidence>
<feature type="binding site" evidence="8">
    <location>
        <position position="155"/>
    </location>
    <ligand>
        <name>substrate</name>
    </ligand>
</feature>
<evidence type="ECO:0000256" key="1">
    <source>
        <dbReference type="ARBA" id="ARBA00022490"/>
    </source>
</evidence>
<dbReference type="Gene3D" id="3.40.1160.10">
    <property type="entry name" value="Acetylglutamate kinase-like"/>
    <property type="match status" value="1"/>
</dbReference>
<dbReference type="InterPro" id="IPR019797">
    <property type="entry name" value="Glutamate_5-kinase_CS"/>
</dbReference>
<dbReference type="GO" id="GO:0005829">
    <property type="term" value="C:cytosol"/>
    <property type="evidence" value="ECO:0007669"/>
    <property type="project" value="TreeGrafter"/>
</dbReference>
<dbReference type="PROSITE" id="PS00902">
    <property type="entry name" value="GLUTAMATE_5_KINASE"/>
    <property type="match status" value="1"/>
</dbReference>
<feature type="binding site" evidence="8">
    <location>
        <position position="56"/>
    </location>
    <ligand>
        <name>substrate</name>
    </ligand>
</feature>
<sequence length="370" mass="38805">METLAPSLTQARRLVIKIGSALLVGPDGLRGEWLRGLCDDVADWRGRGCDVVLVSSGSIALGRRVLELPAGVLTLEQAQAAAAVGQIRLARAYEEALAPHGVTTAQVLLTLEDSADRRRYLNSRATMQTLLSLGVVPIVNENDTVATDEIRFGDNDRLAAQIAVTAGADQLLLLSDVDGLYTANPKTDPDARHLPVIEQLTPEIEAMGGDPVSGLSKGGMKTKLMAARTAVAGGCAMAIAEGSVTRPLSAVANGARASWFLPEGDPRAARKRWIAGMKPRGTVQIDAGAVRALHGGKSLLPAGVTTVTGDFTRGDPVTITGPLGETLAHGLIRYTAAEARRIAGHKSAEIELLLGYAGRAALIHRDDMAI</sequence>
<evidence type="ECO:0000256" key="5">
    <source>
        <dbReference type="ARBA" id="ARBA00022741"/>
    </source>
</evidence>
<dbReference type="HAMAP" id="MF_00456">
    <property type="entry name" value="ProB"/>
    <property type="match status" value="1"/>
</dbReference>
<feature type="domain" description="PUA" evidence="9">
    <location>
        <begin position="281"/>
        <end position="363"/>
    </location>
</feature>
<feature type="binding site" evidence="8">
    <location>
        <position position="17"/>
    </location>
    <ligand>
        <name>ATP</name>
        <dbReference type="ChEBI" id="CHEBI:30616"/>
    </ligand>
</feature>
<dbReference type="GO" id="GO:0003723">
    <property type="term" value="F:RNA binding"/>
    <property type="evidence" value="ECO:0007669"/>
    <property type="project" value="InterPro"/>
</dbReference>
<dbReference type="SUPFAM" id="SSF53633">
    <property type="entry name" value="Carbamate kinase-like"/>
    <property type="match status" value="1"/>
</dbReference>
<comment type="caution">
    <text evidence="8">Lacks conserved residue(s) required for the propagation of feature annotation.</text>
</comment>
<dbReference type="Pfam" id="PF00696">
    <property type="entry name" value="AA_kinase"/>
    <property type="match status" value="1"/>
</dbReference>
<evidence type="ECO:0000313" key="11">
    <source>
        <dbReference type="Proteomes" id="UP000233742"/>
    </source>
</evidence>
<name>A0A2K9EIG3_9RHOB</name>
<proteinExistence type="inferred from homology"/>
<dbReference type="PRINTS" id="PR00474">
    <property type="entry name" value="GLU5KINASE"/>
</dbReference>
<dbReference type="InterPro" id="IPR036393">
    <property type="entry name" value="AceGlu_kinase-like_sf"/>
</dbReference>
<dbReference type="NCBIfam" id="TIGR01027">
    <property type="entry name" value="proB"/>
    <property type="match status" value="1"/>
</dbReference>
<dbReference type="SMART" id="SM00359">
    <property type="entry name" value="PUA"/>
    <property type="match status" value="1"/>
</dbReference>
<organism evidence="10 11">
    <name type="scientific">Paracoccus tegillarcae</name>
    <dbReference type="NCBI Taxonomy" id="1529068"/>
    <lineage>
        <taxon>Bacteria</taxon>
        <taxon>Pseudomonadati</taxon>
        <taxon>Pseudomonadota</taxon>
        <taxon>Alphaproteobacteria</taxon>
        <taxon>Rhodobacterales</taxon>
        <taxon>Paracoccaceae</taxon>
        <taxon>Paracoccus</taxon>
    </lineage>
</organism>
<comment type="subcellular location">
    <subcellularLocation>
        <location evidence="8">Cytoplasm</location>
    </subcellularLocation>
</comment>
<evidence type="ECO:0000256" key="6">
    <source>
        <dbReference type="ARBA" id="ARBA00022777"/>
    </source>
</evidence>
<dbReference type="PANTHER" id="PTHR43654:SF1">
    <property type="entry name" value="ISOPENTENYL PHOSPHATE KINASE"/>
    <property type="match status" value="1"/>
</dbReference>
<gene>
    <name evidence="8" type="primary">proB</name>
    <name evidence="10" type="ORF">CUV01_16525</name>
</gene>
<dbReference type="InterPro" id="IPR041739">
    <property type="entry name" value="G5K_ProB"/>
</dbReference>
<dbReference type="CDD" id="cd21157">
    <property type="entry name" value="PUA_G5K"/>
    <property type="match status" value="1"/>
</dbReference>
<evidence type="ECO:0000256" key="3">
    <source>
        <dbReference type="ARBA" id="ARBA00022650"/>
    </source>
</evidence>
<dbReference type="EC" id="2.7.2.11" evidence="8"/>
<dbReference type="InterPro" id="IPR036974">
    <property type="entry name" value="PUA_sf"/>
</dbReference>
<dbReference type="FunFam" id="3.40.1160.10:FF:000018">
    <property type="entry name" value="Glutamate 5-kinase"/>
    <property type="match status" value="1"/>
</dbReference>
<keyword evidence="3 8" id="KW-0641">Proline biosynthesis</keyword>
<comment type="pathway">
    <text evidence="8">Amino-acid biosynthesis; L-proline biosynthesis; L-glutamate 5-semialdehyde from L-glutamate: step 1/2.</text>
</comment>
<dbReference type="EMBL" id="CP025408">
    <property type="protein sequence ID" value="AUH34773.1"/>
    <property type="molecule type" value="Genomic_DNA"/>
</dbReference>